<dbReference type="Proteomes" id="UP000072660">
    <property type="component" value="Unassembled WGS sequence"/>
</dbReference>
<accession>A0A139SM04</accession>
<name>A0A139SM04_9GAMM</name>
<proteinExistence type="predicted"/>
<comment type="caution">
    <text evidence="1">The sequence shown here is derived from an EMBL/GenBank/DDBJ whole genome shotgun (WGS) entry which is preliminary data.</text>
</comment>
<protein>
    <submittedName>
        <fullName evidence="1">Uncharacterized protein</fullName>
    </submittedName>
</protein>
<reference evidence="1 2" key="1">
    <citation type="submission" date="2016-02" db="EMBL/GenBank/DDBJ databases">
        <authorList>
            <person name="Wen L."/>
            <person name="He K."/>
            <person name="Yang H."/>
        </authorList>
    </citation>
    <scope>NUCLEOTIDE SEQUENCE [LARGE SCALE GENOMIC DNA]</scope>
    <source>
        <strain evidence="1 2">CV58</strain>
    </source>
</reference>
<evidence type="ECO:0000313" key="1">
    <source>
        <dbReference type="EMBL" id="KXU35585.1"/>
    </source>
</evidence>
<evidence type="ECO:0000313" key="2">
    <source>
        <dbReference type="Proteomes" id="UP000072660"/>
    </source>
</evidence>
<keyword evidence="2" id="KW-1185">Reference proteome</keyword>
<dbReference type="EMBL" id="LSZO01000195">
    <property type="protein sequence ID" value="KXU35585.1"/>
    <property type="molecule type" value="Genomic_DNA"/>
</dbReference>
<organism evidence="1 2">
    <name type="scientific">Ventosimonas gracilis</name>
    <dbReference type="NCBI Taxonomy" id="1680762"/>
    <lineage>
        <taxon>Bacteria</taxon>
        <taxon>Pseudomonadati</taxon>
        <taxon>Pseudomonadota</taxon>
        <taxon>Gammaproteobacteria</taxon>
        <taxon>Pseudomonadales</taxon>
        <taxon>Ventosimonadaceae</taxon>
        <taxon>Ventosimonas</taxon>
    </lineage>
</organism>
<dbReference type="RefSeq" id="WP_068392411.1">
    <property type="nucleotide sequence ID" value="NZ_LSZO01000195.1"/>
</dbReference>
<dbReference type="AlphaFoldDB" id="A0A139SM04"/>
<sequence>MNDLDDMMKTVHFTRHSDLPWSKYIILDDVITGYLNDVKKSDIDAFGDLIERDSYNRALSSLNILLILELIESEEYERVALLFEDAVSEAHQRHARLLNVFERRERMRLSVKARRVGAR</sequence>
<gene>
    <name evidence="1" type="ORF">AXE65_06245</name>
</gene>